<dbReference type="InterPro" id="IPR008971">
    <property type="entry name" value="HSP40/DnaJ_pept-bd"/>
</dbReference>
<keyword evidence="1 9" id="KW-0235">DNA replication</keyword>
<proteinExistence type="inferred from homology"/>
<evidence type="ECO:0000256" key="10">
    <source>
        <dbReference type="PROSITE-ProRule" id="PRU00546"/>
    </source>
</evidence>
<dbReference type="GO" id="GO:0051082">
    <property type="term" value="F:unfolded protein binding"/>
    <property type="evidence" value="ECO:0007669"/>
    <property type="project" value="UniProtKB-UniRule"/>
</dbReference>
<reference evidence="13" key="2">
    <citation type="journal article" date="2021" name="PeerJ">
        <title>Extensive microbial diversity within the chicken gut microbiome revealed by metagenomics and culture.</title>
        <authorList>
            <person name="Gilroy R."/>
            <person name="Ravi A."/>
            <person name="Getino M."/>
            <person name="Pursley I."/>
            <person name="Horton D.L."/>
            <person name="Alikhan N.F."/>
            <person name="Baker D."/>
            <person name="Gharbi K."/>
            <person name="Hall N."/>
            <person name="Watson M."/>
            <person name="Adriaenssens E.M."/>
            <person name="Foster-Nyarko E."/>
            <person name="Jarju S."/>
            <person name="Secka A."/>
            <person name="Antonio M."/>
            <person name="Oren A."/>
            <person name="Chaudhuri R.R."/>
            <person name="La Ragione R."/>
            <person name="Hildebrand F."/>
            <person name="Pallen M.J."/>
        </authorList>
    </citation>
    <scope>NUCLEOTIDE SEQUENCE</scope>
    <source>
        <strain evidence="13">517</strain>
    </source>
</reference>
<dbReference type="InterPro" id="IPR002939">
    <property type="entry name" value="DnaJ_C"/>
</dbReference>
<dbReference type="InterPro" id="IPR036869">
    <property type="entry name" value="J_dom_sf"/>
</dbReference>
<evidence type="ECO:0000256" key="9">
    <source>
        <dbReference type="HAMAP-Rule" id="MF_01152"/>
    </source>
</evidence>
<dbReference type="CDD" id="cd06257">
    <property type="entry name" value="DnaJ"/>
    <property type="match status" value="1"/>
</dbReference>
<keyword evidence="4 9" id="KW-0863">Zinc-finger</keyword>
<dbReference type="SUPFAM" id="SSF49493">
    <property type="entry name" value="HSP40/DnaJ peptide-binding domain"/>
    <property type="match status" value="2"/>
</dbReference>
<feature type="repeat" description="CXXCXGXG motif" evidence="9">
    <location>
        <begin position="200"/>
        <end position="207"/>
    </location>
</feature>
<dbReference type="InterPro" id="IPR018253">
    <property type="entry name" value="DnaJ_domain_CS"/>
</dbReference>
<feature type="binding site" evidence="9">
    <location>
        <position position="200"/>
    </location>
    <ligand>
        <name>Zn(2+)</name>
        <dbReference type="ChEBI" id="CHEBI:29105"/>
        <label>2</label>
    </ligand>
</feature>
<dbReference type="SUPFAM" id="SSF57938">
    <property type="entry name" value="DnaJ/Hsp40 cysteine-rich domain"/>
    <property type="match status" value="1"/>
</dbReference>
<evidence type="ECO:0000256" key="5">
    <source>
        <dbReference type="ARBA" id="ARBA00022833"/>
    </source>
</evidence>
<dbReference type="InterPro" id="IPR001305">
    <property type="entry name" value="HSP_DnaJ_Cys-rich_dom"/>
</dbReference>
<feature type="binding site" evidence="9">
    <location>
        <position position="214"/>
    </location>
    <ligand>
        <name>Zn(2+)</name>
        <dbReference type="ChEBI" id="CHEBI:29105"/>
        <label>1</label>
    </ligand>
</feature>
<protein>
    <recommendedName>
        <fullName evidence="8 9">Chaperone protein DnaJ</fullName>
    </recommendedName>
</protein>
<evidence type="ECO:0000313" key="13">
    <source>
        <dbReference type="EMBL" id="MBO8424461.1"/>
    </source>
</evidence>
<dbReference type="EMBL" id="JADINF010000140">
    <property type="protein sequence ID" value="MBO8424461.1"/>
    <property type="molecule type" value="Genomic_DNA"/>
</dbReference>
<dbReference type="PANTHER" id="PTHR43096">
    <property type="entry name" value="DNAJ HOMOLOG 1, MITOCHONDRIAL-RELATED"/>
    <property type="match status" value="1"/>
</dbReference>
<evidence type="ECO:0000256" key="4">
    <source>
        <dbReference type="ARBA" id="ARBA00022771"/>
    </source>
</evidence>
<dbReference type="InterPro" id="IPR001623">
    <property type="entry name" value="DnaJ_domain"/>
</dbReference>
<accession>A0A940DHE6</accession>
<feature type="zinc finger region" description="CR-type" evidence="10">
    <location>
        <begin position="144"/>
        <end position="226"/>
    </location>
</feature>
<feature type="domain" description="J" evidence="11">
    <location>
        <begin position="4"/>
        <end position="74"/>
    </location>
</feature>
<dbReference type="PRINTS" id="PR00625">
    <property type="entry name" value="JDOMAIN"/>
</dbReference>
<dbReference type="AlphaFoldDB" id="A0A940DHE6"/>
<evidence type="ECO:0000256" key="6">
    <source>
        <dbReference type="ARBA" id="ARBA00023186"/>
    </source>
</evidence>
<dbReference type="PANTHER" id="PTHR43096:SF52">
    <property type="entry name" value="DNAJ HOMOLOG 1, MITOCHONDRIAL-RELATED"/>
    <property type="match status" value="1"/>
</dbReference>
<comment type="subunit">
    <text evidence="9">Homodimer.</text>
</comment>
<feature type="binding site" evidence="9">
    <location>
        <position position="177"/>
    </location>
    <ligand>
        <name>Zn(2+)</name>
        <dbReference type="ChEBI" id="CHEBI:29105"/>
        <label>2</label>
    </ligand>
</feature>
<comment type="similarity">
    <text evidence="7 9">Belongs to the DnaJ family.</text>
</comment>
<dbReference type="GO" id="GO:0009408">
    <property type="term" value="P:response to heat"/>
    <property type="evidence" value="ECO:0007669"/>
    <property type="project" value="InterPro"/>
</dbReference>
<dbReference type="PROSITE" id="PS51188">
    <property type="entry name" value="ZF_CR"/>
    <property type="match status" value="1"/>
</dbReference>
<dbReference type="GO" id="GO:0008270">
    <property type="term" value="F:zinc ion binding"/>
    <property type="evidence" value="ECO:0007669"/>
    <property type="project" value="UniProtKB-UniRule"/>
</dbReference>
<dbReference type="Pfam" id="PF00226">
    <property type="entry name" value="DnaJ"/>
    <property type="match status" value="1"/>
</dbReference>
<dbReference type="Proteomes" id="UP000727857">
    <property type="component" value="Unassembled WGS sequence"/>
</dbReference>
<dbReference type="GO" id="GO:0005524">
    <property type="term" value="F:ATP binding"/>
    <property type="evidence" value="ECO:0007669"/>
    <property type="project" value="InterPro"/>
</dbReference>
<dbReference type="Pfam" id="PF01556">
    <property type="entry name" value="DnaJ_C"/>
    <property type="match status" value="1"/>
</dbReference>
<sequence>MAKNYYDILGVDKNASADEIKSAYRRLAKKYHPDVYATASDKEKAEAEAKFKEIQYAYDVLSDPQKKAAFDQYGSEDGPTMGGGAGFNPFGGGASGFGGFGDIFSDIFNTFTGGSASRSGATSARGGEDIEVELTLDFKEACFGAKKEVTYTRIEKCPTCGGTGAKDKDSVKVCTKCGGRGRVIVQQRTMLGVMQTERVCDMCGGAGKIIMDPCPECKGKGKVRKKRTVSINIPAGVDNGQMLNVHNEGNAGYNGGPNGNLIVVFRIKPHPLFTRRGNDLMFEMPITVTQAIFGDTVDVPTLDKPARVEIPAGIKNGTVIKVKGKGVKDLRRNTYGDIVITVKVDIPRNVGIRQRKEIKDSLEQLDKSAQYDEVEKFKKKLKSLD</sequence>
<dbReference type="SMART" id="SM00271">
    <property type="entry name" value="DnaJ"/>
    <property type="match status" value="1"/>
</dbReference>
<dbReference type="SUPFAM" id="SSF46565">
    <property type="entry name" value="Chaperone J-domain"/>
    <property type="match status" value="1"/>
</dbReference>
<evidence type="ECO:0000259" key="11">
    <source>
        <dbReference type="PROSITE" id="PS50076"/>
    </source>
</evidence>
<dbReference type="FunFam" id="2.60.260.20:FF:000005">
    <property type="entry name" value="Chaperone protein dnaJ 1, mitochondrial"/>
    <property type="match status" value="1"/>
</dbReference>
<gene>
    <name evidence="9 13" type="primary">dnaJ</name>
    <name evidence="13" type="ORF">IAB16_05535</name>
</gene>
<comment type="caution">
    <text evidence="13">The sequence shown here is derived from an EMBL/GenBank/DDBJ whole genome shotgun (WGS) entry which is preliminary data.</text>
</comment>
<comment type="subcellular location">
    <subcellularLocation>
        <location evidence="9">Cytoplasm</location>
    </subcellularLocation>
</comment>
<feature type="repeat" description="CXXCXGXG motif" evidence="9">
    <location>
        <begin position="214"/>
        <end position="221"/>
    </location>
</feature>
<evidence type="ECO:0000259" key="12">
    <source>
        <dbReference type="PROSITE" id="PS51188"/>
    </source>
</evidence>
<dbReference type="GO" id="GO:0042026">
    <property type="term" value="P:protein refolding"/>
    <property type="evidence" value="ECO:0007669"/>
    <property type="project" value="TreeGrafter"/>
</dbReference>
<dbReference type="PROSITE" id="PS50076">
    <property type="entry name" value="DNAJ_2"/>
    <property type="match status" value="1"/>
</dbReference>
<feature type="binding site" evidence="9">
    <location>
        <position position="160"/>
    </location>
    <ligand>
        <name>Zn(2+)</name>
        <dbReference type="ChEBI" id="CHEBI:29105"/>
        <label>1</label>
    </ligand>
</feature>
<comment type="function">
    <text evidence="9">Participates actively in the response to hyperosmotic and heat shock by preventing the aggregation of stress-denatured proteins and by disaggregating proteins, also in an autonomous, DnaK-independent fashion. Unfolded proteins bind initially to DnaJ; upon interaction with the DnaJ-bound protein, DnaK hydrolyzes its bound ATP, resulting in the formation of a stable complex. GrpE releases ADP from DnaK; ATP binding to DnaK triggers the release of the substrate protein, thus completing the reaction cycle. Several rounds of ATP-dependent interactions between DnaJ, DnaK and GrpE are required for fully efficient folding. Also involved, together with DnaK and GrpE, in the DNA replication of plasmids through activation of initiation proteins.</text>
</comment>
<dbReference type="HAMAP" id="MF_01152">
    <property type="entry name" value="DnaJ"/>
    <property type="match status" value="1"/>
</dbReference>
<organism evidence="13 14">
    <name type="scientific">Candidatus Stercoripulliclostridium pullicola</name>
    <dbReference type="NCBI Taxonomy" id="2840953"/>
    <lineage>
        <taxon>Bacteria</taxon>
        <taxon>Bacillati</taxon>
        <taxon>Bacillota</taxon>
        <taxon>Clostridia</taxon>
        <taxon>Eubacteriales</taxon>
        <taxon>Candidatus Stercoripulliclostridium</taxon>
    </lineage>
</organism>
<evidence type="ECO:0000256" key="8">
    <source>
        <dbReference type="ARBA" id="ARBA00067609"/>
    </source>
</evidence>
<dbReference type="Gene3D" id="1.10.287.110">
    <property type="entry name" value="DnaJ domain"/>
    <property type="match status" value="1"/>
</dbReference>
<keyword evidence="9" id="KW-0346">Stress response</keyword>
<dbReference type="CDD" id="cd10747">
    <property type="entry name" value="DnaJ_C"/>
    <property type="match status" value="1"/>
</dbReference>
<evidence type="ECO:0000313" key="14">
    <source>
        <dbReference type="Proteomes" id="UP000727857"/>
    </source>
</evidence>
<keyword evidence="6 9" id="KW-0143">Chaperone</keyword>
<comment type="cofactor">
    <cofactor evidence="9">
        <name>Zn(2+)</name>
        <dbReference type="ChEBI" id="CHEBI:29105"/>
    </cofactor>
    <text evidence="9">Binds 2 Zn(2+) ions per monomer.</text>
</comment>
<feature type="binding site" evidence="9">
    <location>
        <position position="174"/>
    </location>
    <ligand>
        <name>Zn(2+)</name>
        <dbReference type="ChEBI" id="CHEBI:29105"/>
        <label>2</label>
    </ligand>
</feature>
<keyword evidence="3 9" id="KW-0677">Repeat</keyword>
<name>A0A940DHE6_9FIRM</name>
<keyword evidence="2 9" id="KW-0479">Metal-binding</keyword>
<dbReference type="GO" id="GO:0031072">
    <property type="term" value="F:heat shock protein binding"/>
    <property type="evidence" value="ECO:0007669"/>
    <property type="project" value="InterPro"/>
</dbReference>
<dbReference type="GO" id="GO:0005737">
    <property type="term" value="C:cytoplasm"/>
    <property type="evidence" value="ECO:0007669"/>
    <property type="project" value="UniProtKB-SubCell"/>
</dbReference>
<dbReference type="InterPro" id="IPR036410">
    <property type="entry name" value="HSP_DnaJ_Cys-rich_dom_sf"/>
</dbReference>
<evidence type="ECO:0000256" key="1">
    <source>
        <dbReference type="ARBA" id="ARBA00022705"/>
    </source>
</evidence>
<dbReference type="NCBIfam" id="TIGR02349">
    <property type="entry name" value="DnaJ_bact"/>
    <property type="match status" value="1"/>
</dbReference>
<dbReference type="InterPro" id="IPR012724">
    <property type="entry name" value="DnaJ"/>
</dbReference>
<keyword evidence="5 9" id="KW-0862">Zinc</keyword>
<comment type="domain">
    <text evidence="9">The J domain is necessary and sufficient to stimulate DnaK ATPase activity. Zinc center 1 plays an important role in the autonomous, DnaK-independent chaperone activity of DnaJ. Zinc center 2 is essential for interaction with DnaK and for DnaJ activity.</text>
</comment>
<feature type="domain" description="CR-type" evidence="12">
    <location>
        <begin position="144"/>
        <end position="226"/>
    </location>
</feature>
<dbReference type="Gene3D" id="2.10.230.10">
    <property type="entry name" value="Heat shock protein DnaJ, cysteine-rich domain"/>
    <property type="match status" value="1"/>
</dbReference>
<dbReference type="GO" id="GO:0006260">
    <property type="term" value="P:DNA replication"/>
    <property type="evidence" value="ECO:0007669"/>
    <property type="project" value="UniProtKB-KW"/>
</dbReference>
<dbReference type="Pfam" id="PF00684">
    <property type="entry name" value="DnaJ_CXXCXGXG"/>
    <property type="match status" value="1"/>
</dbReference>
<dbReference type="Gene3D" id="2.60.260.20">
    <property type="entry name" value="Urease metallochaperone UreE, N-terminal domain"/>
    <property type="match status" value="2"/>
</dbReference>
<feature type="repeat" description="CXXCXGXG motif" evidence="9">
    <location>
        <begin position="174"/>
        <end position="181"/>
    </location>
</feature>
<feature type="binding site" evidence="9">
    <location>
        <position position="217"/>
    </location>
    <ligand>
        <name>Zn(2+)</name>
        <dbReference type="ChEBI" id="CHEBI:29105"/>
        <label>1</label>
    </ligand>
</feature>
<evidence type="ECO:0000256" key="3">
    <source>
        <dbReference type="ARBA" id="ARBA00022737"/>
    </source>
</evidence>
<dbReference type="PROSITE" id="PS00636">
    <property type="entry name" value="DNAJ_1"/>
    <property type="match status" value="1"/>
</dbReference>
<feature type="binding site" evidence="9">
    <location>
        <position position="157"/>
    </location>
    <ligand>
        <name>Zn(2+)</name>
        <dbReference type="ChEBI" id="CHEBI:29105"/>
        <label>1</label>
    </ligand>
</feature>
<evidence type="ECO:0000256" key="7">
    <source>
        <dbReference type="ARBA" id="ARBA00061004"/>
    </source>
</evidence>
<feature type="binding site" evidence="9">
    <location>
        <position position="203"/>
    </location>
    <ligand>
        <name>Zn(2+)</name>
        <dbReference type="ChEBI" id="CHEBI:29105"/>
        <label>2</label>
    </ligand>
</feature>
<evidence type="ECO:0000256" key="2">
    <source>
        <dbReference type="ARBA" id="ARBA00022723"/>
    </source>
</evidence>
<feature type="repeat" description="CXXCXGXG motif" evidence="9">
    <location>
        <begin position="157"/>
        <end position="164"/>
    </location>
</feature>
<dbReference type="FunFam" id="2.10.230.10:FF:000002">
    <property type="entry name" value="Molecular chaperone DnaJ"/>
    <property type="match status" value="1"/>
</dbReference>
<dbReference type="NCBIfam" id="NF008035">
    <property type="entry name" value="PRK10767.1"/>
    <property type="match status" value="1"/>
</dbReference>
<keyword evidence="9" id="KW-0963">Cytoplasm</keyword>
<reference evidence="13" key="1">
    <citation type="submission" date="2020-10" db="EMBL/GenBank/DDBJ databases">
        <authorList>
            <person name="Gilroy R."/>
        </authorList>
    </citation>
    <scope>NUCLEOTIDE SEQUENCE</scope>
    <source>
        <strain evidence="13">517</strain>
    </source>
</reference>